<dbReference type="InterPro" id="IPR001079">
    <property type="entry name" value="Galectin_CRD"/>
</dbReference>
<dbReference type="GO" id="GO:0030395">
    <property type="term" value="F:lactose binding"/>
    <property type="evidence" value="ECO:0007669"/>
    <property type="project" value="TreeGrafter"/>
</dbReference>
<gene>
    <name evidence="5" type="primary">LGALS12</name>
</gene>
<dbReference type="InterPro" id="IPR044156">
    <property type="entry name" value="Galectin-like"/>
</dbReference>
<dbReference type="OrthoDB" id="6251307at2759"/>
<name>A0A1U8DXN2_ALLSI</name>
<keyword evidence="4" id="KW-1185">Reference proteome</keyword>
<dbReference type="SUPFAM" id="SSF49899">
    <property type="entry name" value="Concanavalin A-like lectins/glucanases"/>
    <property type="match status" value="2"/>
</dbReference>
<dbReference type="SMART" id="SM00276">
    <property type="entry name" value="GLECT"/>
    <property type="match status" value="1"/>
</dbReference>
<dbReference type="CDD" id="cd00070">
    <property type="entry name" value="GLECT"/>
    <property type="match status" value="1"/>
</dbReference>
<reference evidence="5" key="1">
    <citation type="submission" date="2025-08" db="UniProtKB">
        <authorList>
            <consortium name="RefSeq"/>
        </authorList>
    </citation>
    <scope>IDENTIFICATION</scope>
</reference>
<dbReference type="InterPro" id="IPR013320">
    <property type="entry name" value="ConA-like_dom_sf"/>
</dbReference>
<dbReference type="GO" id="GO:0005737">
    <property type="term" value="C:cytoplasm"/>
    <property type="evidence" value="ECO:0007669"/>
    <property type="project" value="TreeGrafter"/>
</dbReference>
<dbReference type="PANTHER" id="PTHR11346">
    <property type="entry name" value="GALECTIN"/>
    <property type="match status" value="1"/>
</dbReference>
<evidence type="ECO:0000256" key="1">
    <source>
        <dbReference type="ARBA" id="ARBA00022734"/>
    </source>
</evidence>
<dbReference type="Proteomes" id="UP000189705">
    <property type="component" value="Unplaced"/>
</dbReference>
<protein>
    <recommendedName>
        <fullName evidence="2">Galectin</fullName>
    </recommendedName>
</protein>
<keyword evidence="1 2" id="KW-0430">Lectin</keyword>
<dbReference type="PANTHER" id="PTHR11346:SF111">
    <property type="entry name" value="GALECTIN-12"/>
    <property type="match status" value="1"/>
</dbReference>
<dbReference type="GeneID" id="102378416"/>
<evidence type="ECO:0000256" key="2">
    <source>
        <dbReference type="RuleBase" id="RU102079"/>
    </source>
</evidence>
<dbReference type="Pfam" id="PF00337">
    <property type="entry name" value="Gal-bind_lectin"/>
    <property type="match status" value="2"/>
</dbReference>
<feature type="domain" description="Galectin" evidence="3">
    <location>
        <begin position="171"/>
        <end position="296"/>
    </location>
</feature>
<dbReference type="PROSITE" id="PS51304">
    <property type="entry name" value="GALECTIN"/>
    <property type="match status" value="2"/>
</dbReference>
<dbReference type="CTD" id="85329"/>
<dbReference type="SMART" id="SM00908">
    <property type="entry name" value="Gal-bind_lectin"/>
    <property type="match status" value="2"/>
</dbReference>
<dbReference type="Gene3D" id="2.60.120.200">
    <property type="match status" value="2"/>
</dbReference>
<organism evidence="4 5">
    <name type="scientific">Alligator sinensis</name>
    <name type="common">Chinese alligator</name>
    <dbReference type="NCBI Taxonomy" id="38654"/>
    <lineage>
        <taxon>Eukaryota</taxon>
        <taxon>Metazoa</taxon>
        <taxon>Chordata</taxon>
        <taxon>Craniata</taxon>
        <taxon>Vertebrata</taxon>
        <taxon>Euteleostomi</taxon>
        <taxon>Archelosauria</taxon>
        <taxon>Archosauria</taxon>
        <taxon>Crocodylia</taxon>
        <taxon>Alligatoridae</taxon>
        <taxon>Alligatorinae</taxon>
        <taxon>Alligator</taxon>
    </lineage>
</organism>
<dbReference type="STRING" id="38654.A0A1U8DXN2"/>
<sequence length="296" mass="32045">MRNITQVLPYLTTIFGGLARRVVLLQGTVAAGAKRFHVNFQCGCSLRPRPDVAVGLCLRLGARARLVCAVREAGRWRGAVRLSRLALRPGDAVLLLFRFQEDHVQVSLNSQPLLCFRYRLPLARINTLGVFGDAWIKAIAFLPTNPFDASQATCPTAQPLLPVQTQLAVPYSHPLPHGLTPGSTVIIWATVAEEPEHFSLSLRAAPPEPGLVLAACFRTGALTWCQGPGGAHEVLDGFPFHARRFFQLLLVVDAAGKFCLALNGVPLGPFHASGLAWPCLTQLGITGDLRLHSVLC</sequence>
<dbReference type="eggNOG" id="KOG3587">
    <property type="taxonomic scope" value="Eukaryota"/>
</dbReference>
<dbReference type="InParanoid" id="A0A1U8DXN2"/>
<evidence type="ECO:0000313" key="4">
    <source>
        <dbReference type="Proteomes" id="UP000189705"/>
    </source>
</evidence>
<feature type="domain" description="Galectin" evidence="3">
    <location>
        <begin position="9"/>
        <end position="142"/>
    </location>
</feature>
<dbReference type="RefSeq" id="XP_014382000.1">
    <property type="nucleotide sequence ID" value="XM_014526514.2"/>
</dbReference>
<dbReference type="GO" id="GO:0097193">
    <property type="term" value="P:intrinsic apoptotic signaling pathway"/>
    <property type="evidence" value="ECO:0007669"/>
    <property type="project" value="TreeGrafter"/>
</dbReference>
<dbReference type="AlphaFoldDB" id="A0A1U8DXN2"/>
<dbReference type="KEGG" id="asn:102378416"/>
<accession>A0A1U8DXN2</accession>
<evidence type="ECO:0000313" key="5">
    <source>
        <dbReference type="RefSeq" id="XP_014382000.1"/>
    </source>
</evidence>
<proteinExistence type="predicted"/>
<evidence type="ECO:0000259" key="3">
    <source>
        <dbReference type="PROSITE" id="PS51304"/>
    </source>
</evidence>